<name>A0AAP0JW74_9MAGN</name>
<evidence type="ECO:0000313" key="2">
    <source>
        <dbReference type="EMBL" id="KAK9140688.1"/>
    </source>
</evidence>
<sequence>MLQLPATCLHATGPARQATAKCRCPHQQQLLISSSHGILLGIHAGADSNIFARLVRVSTMPAIATWQRLTCPARRPAVPSSNQLTLRLYATVAQPIMARHVGFWGARLNPGRKTVRNGVFTCSDQQQVDLSRDTHCTVVLMIRSNPGSAPEETSELTQATQDQPVDDEAVYYDMAGECPKGHVYGLGSLRRKKRIYAYPGSSTSQRQFGMTMDGACLSQPPPPPPHKQQQVQTDLVDPPQ</sequence>
<gene>
    <name evidence="2" type="ORF">Scep_010369</name>
</gene>
<dbReference type="EMBL" id="JBBNAG010000004">
    <property type="protein sequence ID" value="KAK9140688.1"/>
    <property type="molecule type" value="Genomic_DNA"/>
</dbReference>
<accession>A0AAP0JW74</accession>
<organism evidence="2 3">
    <name type="scientific">Stephania cephalantha</name>
    <dbReference type="NCBI Taxonomy" id="152367"/>
    <lineage>
        <taxon>Eukaryota</taxon>
        <taxon>Viridiplantae</taxon>
        <taxon>Streptophyta</taxon>
        <taxon>Embryophyta</taxon>
        <taxon>Tracheophyta</taxon>
        <taxon>Spermatophyta</taxon>
        <taxon>Magnoliopsida</taxon>
        <taxon>Ranunculales</taxon>
        <taxon>Menispermaceae</taxon>
        <taxon>Menispermoideae</taxon>
        <taxon>Cissampelideae</taxon>
        <taxon>Stephania</taxon>
    </lineage>
</organism>
<reference evidence="2 3" key="1">
    <citation type="submission" date="2024-01" db="EMBL/GenBank/DDBJ databases">
        <title>Genome assemblies of Stephania.</title>
        <authorList>
            <person name="Yang L."/>
        </authorList>
    </citation>
    <scope>NUCLEOTIDE SEQUENCE [LARGE SCALE GENOMIC DNA]</scope>
    <source>
        <strain evidence="2">JXDWG</strain>
        <tissue evidence="2">Leaf</tissue>
    </source>
</reference>
<proteinExistence type="predicted"/>
<evidence type="ECO:0000256" key="1">
    <source>
        <dbReference type="SAM" id="MobiDB-lite"/>
    </source>
</evidence>
<dbReference type="AlphaFoldDB" id="A0AAP0JW74"/>
<keyword evidence="3" id="KW-1185">Reference proteome</keyword>
<protein>
    <submittedName>
        <fullName evidence="2">Uncharacterized protein</fullName>
    </submittedName>
</protein>
<evidence type="ECO:0000313" key="3">
    <source>
        <dbReference type="Proteomes" id="UP001419268"/>
    </source>
</evidence>
<comment type="caution">
    <text evidence="2">The sequence shown here is derived from an EMBL/GenBank/DDBJ whole genome shotgun (WGS) entry which is preliminary data.</text>
</comment>
<feature type="region of interest" description="Disordered" evidence="1">
    <location>
        <begin position="146"/>
        <end position="165"/>
    </location>
</feature>
<dbReference type="Proteomes" id="UP001419268">
    <property type="component" value="Unassembled WGS sequence"/>
</dbReference>
<feature type="region of interest" description="Disordered" evidence="1">
    <location>
        <begin position="200"/>
        <end position="240"/>
    </location>
</feature>